<feature type="compositionally biased region" description="Polar residues" evidence="1">
    <location>
        <begin position="502"/>
        <end position="517"/>
    </location>
</feature>
<dbReference type="AlphaFoldDB" id="A0A2N9EU33"/>
<feature type="compositionally biased region" description="Low complexity" evidence="1">
    <location>
        <begin position="1"/>
        <end position="18"/>
    </location>
</feature>
<protein>
    <recommendedName>
        <fullName evidence="3">Aminotransferase-like plant mobile domain-containing protein</fullName>
    </recommendedName>
</protein>
<evidence type="ECO:0000313" key="2">
    <source>
        <dbReference type="EMBL" id="SPC78079.1"/>
    </source>
</evidence>
<evidence type="ECO:0008006" key="3">
    <source>
        <dbReference type="Google" id="ProtNLM"/>
    </source>
</evidence>
<feature type="compositionally biased region" description="Polar residues" evidence="1">
    <location>
        <begin position="19"/>
        <end position="33"/>
    </location>
</feature>
<organism evidence="2">
    <name type="scientific">Fagus sylvatica</name>
    <name type="common">Beechnut</name>
    <dbReference type="NCBI Taxonomy" id="28930"/>
    <lineage>
        <taxon>Eukaryota</taxon>
        <taxon>Viridiplantae</taxon>
        <taxon>Streptophyta</taxon>
        <taxon>Embryophyta</taxon>
        <taxon>Tracheophyta</taxon>
        <taxon>Spermatophyta</taxon>
        <taxon>Magnoliopsida</taxon>
        <taxon>eudicotyledons</taxon>
        <taxon>Gunneridae</taxon>
        <taxon>Pentapetalae</taxon>
        <taxon>rosids</taxon>
        <taxon>fabids</taxon>
        <taxon>Fagales</taxon>
        <taxon>Fagaceae</taxon>
        <taxon>Fagus</taxon>
    </lineage>
</organism>
<sequence>MASSSTIPPASSIRPSTTGEYSQTPTAGPTASTEAVADVPMAPPSSSGEASDPKEGFVFPLVDPCGRISNLVPIDFEFPWTPNLSVKCCGGELSAEEEEIDEALRRHSSTRVTSWPALFLHHKDVHVRRAAFIDYWLFEEDSCHIIATAFNATVLQTFLWEHSDNLPFVYHWVGLKTKDHELVASLDFEENMSLRPYGEDYPDFSCISNLSWFSQPASLSYELKAEDYRGLAYLSAVSPGWLPILSATGLGFTLYCVQRVKRQLGLDQEMPGSLKESVPSSPSLAPFIKDRAFAYWKGKVNRMMIPSGHRFDFNTVSINAYWQRLAYAMAGYVKSGRGNKAPISNYCKLQISSPCFSPSSRSAIAYRNSQKLGFAKWDETRSGKWAKRDAPVNSSVEKSFKKRAHSPKKTPLKKTKAGKKKESATPVPELEKESSTTSLKKVVESVVAPVKAKGVVIGSSKRKFAAVPALEGVEKQAVFSTKVGKKSVTLRSSEDQRKFAVSPSSPKGGQQSMVPTHSSPKKKKSIVPPSGASTRTRSKSASVIKQTGSKAMHKSGEPSGVVVEDSDTTADVISSSFSGRNNPLAATTDRDENIGGSSESSFKADVGSTEGGHSIANDSLSDVAPGSMNEEQMAYVGFATNGDDVLEAAELNVESTNLIGHNLAIVTHASHTFEYGPDAPMSYVVEGVSFFGATPRFGSISAGGIIIPASYIIGEVPLVEKFPAASEVPMLKEIHTQGFEGNEFVANLEVAPKVCGNIDSAVGHGMRAEGTSFPTTTTPVGGEHLDNIGTSDATHMLKEDADAGTIDEIAVASQLLRPTPKLGSSVEAGAISNEVADFFKEFEKRTPNPHPEWYFWNFKGSLVSFGDFWVPSDYVPYLQQLIAKHGNFVAKFKLLTTGMWPRFRSLHGRVLFKTLWSSTGSNCPFAWKSVVQDLMEVGFDVGFIVGYLRQIAQHLFGKKISDKMQVLQDQIAILQDFLAVLTTHQEEIMSTGVTVPELEHNRSLFDSLIN</sequence>
<feature type="region of interest" description="Disordered" evidence="1">
    <location>
        <begin position="1"/>
        <end position="53"/>
    </location>
</feature>
<feature type="region of interest" description="Disordered" evidence="1">
    <location>
        <begin position="386"/>
        <end position="438"/>
    </location>
</feature>
<feature type="compositionally biased region" description="Basic residues" evidence="1">
    <location>
        <begin position="400"/>
        <end position="419"/>
    </location>
</feature>
<feature type="compositionally biased region" description="Polar residues" evidence="1">
    <location>
        <begin position="569"/>
        <end position="585"/>
    </location>
</feature>
<feature type="compositionally biased region" description="Polar residues" evidence="1">
    <location>
        <begin position="531"/>
        <end position="549"/>
    </location>
</feature>
<evidence type="ECO:0000256" key="1">
    <source>
        <dbReference type="SAM" id="MobiDB-lite"/>
    </source>
</evidence>
<feature type="region of interest" description="Disordered" evidence="1">
    <location>
        <begin position="481"/>
        <end position="611"/>
    </location>
</feature>
<dbReference type="EMBL" id="OIVN01000310">
    <property type="protein sequence ID" value="SPC78079.1"/>
    <property type="molecule type" value="Genomic_DNA"/>
</dbReference>
<proteinExistence type="predicted"/>
<reference evidence="2" key="1">
    <citation type="submission" date="2018-02" db="EMBL/GenBank/DDBJ databases">
        <authorList>
            <person name="Cohen D.B."/>
            <person name="Kent A.D."/>
        </authorList>
    </citation>
    <scope>NUCLEOTIDE SEQUENCE</scope>
</reference>
<gene>
    <name evidence="2" type="ORF">FSB_LOCUS5961</name>
</gene>
<accession>A0A2N9EU33</accession>
<name>A0A2N9EU33_FAGSY</name>